<dbReference type="Pfam" id="PF05056">
    <property type="entry name" value="DUF674"/>
    <property type="match status" value="1"/>
</dbReference>
<evidence type="ECO:0000313" key="2">
    <source>
        <dbReference type="Proteomes" id="UP001293254"/>
    </source>
</evidence>
<dbReference type="AlphaFoldDB" id="A0AAE1Z4A7"/>
<reference evidence="1" key="2">
    <citation type="journal article" date="2024" name="Plant">
        <title>Genomic evolution and insights into agronomic trait innovations of Sesamum species.</title>
        <authorList>
            <person name="Miao H."/>
            <person name="Wang L."/>
            <person name="Qu L."/>
            <person name="Liu H."/>
            <person name="Sun Y."/>
            <person name="Le M."/>
            <person name="Wang Q."/>
            <person name="Wei S."/>
            <person name="Zheng Y."/>
            <person name="Lin W."/>
            <person name="Duan Y."/>
            <person name="Cao H."/>
            <person name="Xiong S."/>
            <person name="Wang X."/>
            <person name="Wei L."/>
            <person name="Li C."/>
            <person name="Ma Q."/>
            <person name="Ju M."/>
            <person name="Zhao R."/>
            <person name="Li G."/>
            <person name="Mu C."/>
            <person name="Tian Q."/>
            <person name="Mei H."/>
            <person name="Zhang T."/>
            <person name="Gao T."/>
            <person name="Zhang H."/>
        </authorList>
    </citation>
    <scope>NUCLEOTIDE SEQUENCE</scope>
    <source>
        <strain evidence="1">3651</strain>
    </source>
</reference>
<comment type="caution">
    <text evidence="1">The sequence shown here is derived from an EMBL/GenBank/DDBJ whole genome shotgun (WGS) entry which is preliminary data.</text>
</comment>
<keyword evidence="2" id="KW-1185">Reference proteome</keyword>
<sequence length="250" mass="27089">MAESTVSLNLFIDTQGKRVLYAEAAKDFVDFLFNVLCQSVGTVIGLTPNPEAAAGSLVSLYKSINELNESYFLQKHIKDTALTPAAHRSGFDVPLLALNYTPTAKTYYRCSVSYCANQHVSDVSGLVCPYCKGIMSVTMRYLSPPTTTRSNGFVKGMVTYMVMDDLSVMPLSTKSTITLLKEFNVKNVNAVEEKVVSVGKDEAVKLLTAAFHSKTVLTHVFLKGTTGTLQPIISKLGLPSKLGLGLMGLL</sequence>
<dbReference type="EMBL" id="JACGWO010000001">
    <property type="protein sequence ID" value="KAK4441218.1"/>
    <property type="molecule type" value="Genomic_DNA"/>
</dbReference>
<dbReference type="PANTHER" id="PTHR33103">
    <property type="entry name" value="OS01G0153900 PROTEIN"/>
    <property type="match status" value="1"/>
</dbReference>
<dbReference type="Proteomes" id="UP001293254">
    <property type="component" value="Unassembled WGS sequence"/>
</dbReference>
<reference evidence="1" key="1">
    <citation type="submission" date="2020-06" db="EMBL/GenBank/DDBJ databases">
        <authorList>
            <person name="Li T."/>
            <person name="Hu X."/>
            <person name="Zhang T."/>
            <person name="Song X."/>
            <person name="Zhang H."/>
            <person name="Dai N."/>
            <person name="Sheng W."/>
            <person name="Hou X."/>
            <person name="Wei L."/>
        </authorList>
    </citation>
    <scope>NUCLEOTIDE SEQUENCE</scope>
    <source>
        <strain evidence="1">3651</strain>
        <tissue evidence="1">Leaf</tissue>
    </source>
</reference>
<gene>
    <name evidence="1" type="ORF">Salat_0456700</name>
</gene>
<dbReference type="PANTHER" id="PTHR33103:SF19">
    <property type="entry name" value="OS09G0544700 PROTEIN"/>
    <property type="match status" value="1"/>
</dbReference>
<dbReference type="InterPro" id="IPR007750">
    <property type="entry name" value="DUF674"/>
</dbReference>
<evidence type="ECO:0008006" key="3">
    <source>
        <dbReference type="Google" id="ProtNLM"/>
    </source>
</evidence>
<proteinExistence type="predicted"/>
<protein>
    <recommendedName>
        <fullName evidence="3">DUF674 domain-containing protein</fullName>
    </recommendedName>
</protein>
<name>A0AAE1Z4A7_9LAMI</name>
<evidence type="ECO:0000313" key="1">
    <source>
        <dbReference type="EMBL" id="KAK4441218.1"/>
    </source>
</evidence>
<organism evidence="1 2">
    <name type="scientific">Sesamum alatum</name>
    <dbReference type="NCBI Taxonomy" id="300844"/>
    <lineage>
        <taxon>Eukaryota</taxon>
        <taxon>Viridiplantae</taxon>
        <taxon>Streptophyta</taxon>
        <taxon>Embryophyta</taxon>
        <taxon>Tracheophyta</taxon>
        <taxon>Spermatophyta</taxon>
        <taxon>Magnoliopsida</taxon>
        <taxon>eudicotyledons</taxon>
        <taxon>Gunneridae</taxon>
        <taxon>Pentapetalae</taxon>
        <taxon>asterids</taxon>
        <taxon>lamiids</taxon>
        <taxon>Lamiales</taxon>
        <taxon>Pedaliaceae</taxon>
        <taxon>Sesamum</taxon>
    </lineage>
</organism>
<accession>A0AAE1Z4A7</accession>